<protein>
    <submittedName>
        <fullName evidence="2">Uncharacterized protein LOC113465106</fullName>
    </submittedName>
</protein>
<dbReference type="RefSeq" id="XP_026674561.1">
    <property type="nucleotide sequence ID" value="XM_026818760.1"/>
</dbReference>
<reference evidence="2" key="1">
    <citation type="submission" date="2025-08" db="UniProtKB">
        <authorList>
            <consortium name="RefSeq"/>
        </authorList>
    </citation>
    <scope>IDENTIFICATION</scope>
    <source>
        <tissue evidence="2">Whole body</tissue>
    </source>
</reference>
<dbReference type="SUPFAM" id="SSF48371">
    <property type="entry name" value="ARM repeat"/>
    <property type="match status" value="1"/>
</dbReference>
<accession>A0AAJ7WFI8</accession>
<organism evidence="1 2">
    <name type="scientific">Ceratina calcarata</name>
    <dbReference type="NCBI Taxonomy" id="156304"/>
    <lineage>
        <taxon>Eukaryota</taxon>
        <taxon>Metazoa</taxon>
        <taxon>Ecdysozoa</taxon>
        <taxon>Arthropoda</taxon>
        <taxon>Hexapoda</taxon>
        <taxon>Insecta</taxon>
        <taxon>Pterygota</taxon>
        <taxon>Neoptera</taxon>
        <taxon>Endopterygota</taxon>
        <taxon>Hymenoptera</taxon>
        <taxon>Apocrita</taxon>
        <taxon>Aculeata</taxon>
        <taxon>Apoidea</taxon>
        <taxon>Anthophila</taxon>
        <taxon>Apidae</taxon>
        <taxon>Ceratina</taxon>
        <taxon>Zadontomerus</taxon>
    </lineage>
</organism>
<dbReference type="Gene3D" id="1.25.10.10">
    <property type="entry name" value="Leucine-rich Repeat Variant"/>
    <property type="match status" value="1"/>
</dbReference>
<evidence type="ECO:0000313" key="1">
    <source>
        <dbReference type="Proteomes" id="UP000694925"/>
    </source>
</evidence>
<evidence type="ECO:0000313" key="2">
    <source>
        <dbReference type="RefSeq" id="XP_026674561.1"/>
    </source>
</evidence>
<dbReference type="InterPro" id="IPR011989">
    <property type="entry name" value="ARM-like"/>
</dbReference>
<gene>
    <name evidence="2" type="primary">LOC113465106</name>
</gene>
<dbReference type="InterPro" id="IPR016024">
    <property type="entry name" value="ARM-type_fold"/>
</dbReference>
<sequence>MFKTLLLRNCIQHNFLHEKALYMYGIVDYLVQTLIGSVQADIYETSCHGIGMMTLYNQAAKEITASNCVKNVLDVLRNENATWSARQAALFALNQLLKCDVKNCQEFLDIQGQNHLLWLLRRSEKVPAEMLVGAVECIVTIARNQAFKHTVITTDIIDALCASFEVYLNEIPLLIEYILILNLGLIRWPVELHIDERLQNSQL</sequence>
<keyword evidence="1" id="KW-1185">Reference proteome</keyword>
<dbReference type="KEGG" id="ccal:113465106"/>
<dbReference type="AlphaFoldDB" id="A0AAJ7WFI8"/>
<proteinExistence type="predicted"/>
<dbReference type="GeneID" id="113465106"/>
<dbReference type="Proteomes" id="UP000694925">
    <property type="component" value="Unplaced"/>
</dbReference>
<name>A0AAJ7WFI8_9HYME</name>